<organism evidence="1 2">
    <name type="scientific">Dreissena polymorpha</name>
    <name type="common">Zebra mussel</name>
    <name type="synonym">Mytilus polymorpha</name>
    <dbReference type="NCBI Taxonomy" id="45954"/>
    <lineage>
        <taxon>Eukaryota</taxon>
        <taxon>Metazoa</taxon>
        <taxon>Spiralia</taxon>
        <taxon>Lophotrochozoa</taxon>
        <taxon>Mollusca</taxon>
        <taxon>Bivalvia</taxon>
        <taxon>Autobranchia</taxon>
        <taxon>Heteroconchia</taxon>
        <taxon>Euheterodonta</taxon>
        <taxon>Imparidentia</taxon>
        <taxon>Neoheterodontei</taxon>
        <taxon>Myida</taxon>
        <taxon>Dreissenoidea</taxon>
        <taxon>Dreissenidae</taxon>
        <taxon>Dreissena</taxon>
    </lineage>
</organism>
<dbReference type="Proteomes" id="UP000828390">
    <property type="component" value="Unassembled WGS sequence"/>
</dbReference>
<comment type="caution">
    <text evidence="1">The sequence shown here is derived from an EMBL/GenBank/DDBJ whole genome shotgun (WGS) entry which is preliminary data.</text>
</comment>
<evidence type="ECO:0000313" key="2">
    <source>
        <dbReference type="Proteomes" id="UP000828390"/>
    </source>
</evidence>
<name>A0A9D4BGH8_DREPO</name>
<accession>A0A9D4BGH8</accession>
<gene>
    <name evidence="1" type="ORF">DPMN_077281</name>
</gene>
<reference evidence="1" key="2">
    <citation type="submission" date="2020-11" db="EMBL/GenBank/DDBJ databases">
        <authorList>
            <person name="McCartney M.A."/>
            <person name="Auch B."/>
            <person name="Kono T."/>
            <person name="Mallez S."/>
            <person name="Becker A."/>
            <person name="Gohl D.M."/>
            <person name="Silverstein K.A.T."/>
            <person name="Koren S."/>
            <person name="Bechman K.B."/>
            <person name="Herman A."/>
            <person name="Abrahante J.E."/>
            <person name="Garbe J."/>
        </authorList>
    </citation>
    <scope>NUCLEOTIDE SEQUENCE</scope>
    <source>
        <strain evidence="1">Duluth1</strain>
        <tissue evidence="1">Whole animal</tissue>
    </source>
</reference>
<proteinExistence type="predicted"/>
<reference evidence="1" key="1">
    <citation type="journal article" date="2019" name="bioRxiv">
        <title>The Genome of the Zebra Mussel, Dreissena polymorpha: A Resource for Invasive Species Research.</title>
        <authorList>
            <person name="McCartney M.A."/>
            <person name="Auch B."/>
            <person name="Kono T."/>
            <person name="Mallez S."/>
            <person name="Zhang Y."/>
            <person name="Obille A."/>
            <person name="Becker A."/>
            <person name="Abrahante J.E."/>
            <person name="Garbe J."/>
            <person name="Badalamenti J.P."/>
            <person name="Herman A."/>
            <person name="Mangelson H."/>
            <person name="Liachko I."/>
            <person name="Sullivan S."/>
            <person name="Sone E.D."/>
            <person name="Koren S."/>
            <person name="Silverstein K.A.T."/>
            <person name="Beckman K.B."/>
            <person name="Gohl D.M."/>
        </authorList>
    </citation>
    <scope>NUCLEOTIDE SEQUENCE</scope>
    <source>
        <strain evidence="1">Duluth1</strain>
        <tissue evidence="1">Whole animal</tissue>
    </source>
</reference>
<sequence length="113" mass="13233">MEPMQRRGRKDYEIQREGYRRFIENYLEKIEQSNENESLTDFLAILNAIEAKVTILEALNDKILSQSEIEGLEEDIFQTHVFSGTRYPAVPLTSFQRSTGEESSLTYYRSTTR</sequence>
<protein>
    <submittedName>
        <fullName evidence="1">Uncharacterized protein</fullName>
    </submittedName>
</protein>
<keyword evidence="2" id="KW-1185">Reference proteome</keyword>
<evidence type="ECO:0000313" key="1">
    <source>
        <dbReference type="EMBL" id="KAH3702270.1"/>
    </source>
</evidence>
<dbReference type="AlphaFoldDB" id="A0A9D4BGH8"/>
<dbReference type="EMBL" id="JAIWYP010000015">
    <property type="protein sequence ID" value="KAH3702270.1"/>
    <property type="molecule type" value="Genomic_DNA"/>
</dbReference>